<accession>A0A1G9Q4W8</accession>
<evidence type="ECO:0000256" key="2">
    <source>
        <dbReference type="ARBA" id="ARBA00022670"/>
    </source>
</evidence>
<keyword evidence="1" id="KW-1188">Viral release from host cell</keyword>
<dbReference type="RefSeq" id="WP_091767941.1">
    <property type="nucleotide sequence ID" value="NZ_FNHG01000004.1"/>
</dbReference>
<gene>
    <name evidence="5" type="ORF">SAMN04488568_104142</name>
</gene>
<evidence type="ECO:0000259" key="4">
    <source>
        <dbReference type="Pfam" id="PF04586"/>
    </source>
</evidence>
<dbReference type="STRING" id="144026.SAMN04488568_104142"/>
<sequence length="142" mass="15791">MPQTLLIEGHASVFDLADLAGDVVRHGAFAASLRDRRNVPMLFQHEASEPIGVWRELREDRRGLYVRGEILAEGPRGRTALSLVRSGAIDGLSIGFRTKRFSGRAPRGRELIELDLWEVSIVTFPMLPQARLRLLPQPAIAA</sequence>
<dbReference type="OrthoDB" id="9804926at2"/>
<dbReference type="NCBIfam" id="TIGR01543">
    <property type="entry name" value="proheadase_HK97"/>
    <property type="match status" value="1"/>
</dbReference>
<keyword evidence="6" id="KW-1185">Reference proteome</keyword>
<dbReference type="InterPro" id="IPR006433">
    <property type="entry name" value="Prohead_protease"/>
</dbReference>
<proteinExistence type="predicted"/>
<evidence type="ECO:0000313" key="6">
    <source>
        <dbReference type="Proteomes" id="UP000199759"/>
    </source>
</evidence>
<evidence type="ECO:0000313" key="5">
    <source>
        <dbReference type="EMBL" id="SDM05385.1"/>
    </source>
</evidence>
<dbReference type="GO" id="GO:0006508">
    <property type="term" value="P:proteolysis"/>
    <property type="evidence" value="ECO:0007669"/>
    <property type="project" value="UniProtKB-KW"/>
</dbReference>
<dbReference type="AlphaFoldDB" id="A0A1G9Q4W8"/>
<dbReference type="InterPro" id="IPR054613">
    <property type="entry name" value="Peptidase_S78_dom"/>
</dbReference>
<dbReference type="Pfam" id="PF04586">
    <property type="entry name" value="Peptidase_S78"/>
    <property type="match status" value="1"/>
</dbReference>
<dbReference type="GO" id="GO:0008233">
    <property type="term" value="F:peptidase activity"/>
    <property type="evidence" value="ECO:0007669"/>
    <property type="project" value="UniProtKB-KW"/>
</dbReference>
<dbReference type="Proteomes" id="UP000199759">
    <property type="component" value="Unassembled WGS sequence"/>
</dbReference>
<keyword evidence="2" id="KW-0645">Protease</keyword>
<dbReference type="EMBL" id="FNHG01000004">
    <property type="protein sequence ID" value="SDM05385.1"/>
    <property type="molecule type" value="Genomic_DNA"/>
</dbReference>
<protein>
    <recommendedName>
        <fullName evidence="4">Prohead serine protease domain-containing protein</fullName>
    </recommendedName>
</protein>
<name>A0A1G9Q4W8_9PROT</name>
<feature type="domain" description="Prohead serine protease" evidence="4">
    <location>
        <begin position="6"/>
        <end position="132"/>
    </location>
</feature>
<evidence type="ECO:0000256" key="3">
    <source>
        <dbReference type="ARBA" id="ARBA00022801"/>
    </source>
</evidence>
<reference evidence="5 6" key="1">
    <citation type="submission" date="2016-10" db="EMBL/GenBank/DDBJ databases">
        <authorList>
            <person name="de Groot N.N."/>
        </authorList>
    </citation>
    <scope>NUCLEOTIDE SEQUENCE [LARGE SCALE GENOMIC DNA]</scope>
    <source>
        <strain evidence="5 6">DSM 16077</strain>
    </source>
</reference>
<keyword evidence="3" id="KW-0378">Hydrolase</keyword>
<evidence type="ECO:0000256" key="1">
    <source>
        <dbReference type="ARBA" id="ARBA00022612"/>
    </source>
</evidence>
<dbReference type="SUPFAM" id="SSF50789">
    <property type="entry name" value="Herpes virus serine proteinase, assemblin"/>
    <property type="match status" value="1"/>
</dbReference>
<organism evidence="5 6">
    <name type="scientific">Maricaulis salignorans</name>
    <dbReference type="NCBI Taxonomy" id="144026"/>
    <lineage>
        <taxon>Bacteria</taxon>
        <taxon>Pseudomonadati</taxon>
        <taxon>Pseudomonadota</taxon>
        <taxon>Alphaproteobacteria</taxon>
        <taxon>Maricaulales</taxon>
        <taxon>Maricaulaceae</taxon>
        <taxon>Maricaulis</taxon>
    </lineage>
</organism>